<evidence type="ECO:0000313" key="11">
    <source>
        <dbReference type="Proteomes" id="UP001235939"/>
    </source>
</evidence>
<keyword evidence="5" id="KW-0378">Hydrolase</keyword>
<dbReference type="Proteomes" id="UP001235939">
    <property type="component" value="Chromosome 15"/>
</dbReference>
<dbReference type="Gene3D" id="1.25.10.10">
    <property type="entry name" value="Leucine-rich Repeat Variant"/>
    <property type="match status" value="1"/>
</dbReference>
<dbReference type="SUPFAM" id="SSF47769">
    <property type="entry name" value="SAM/Pointed domain"/>
    <property type="match status" value="1"/>
</dbReference>
<evidence type="ECO:0000259" key="9">
    <source>
        <dbReference type="PROSITE" id="PS50105"/>
    </source>
</evidence>
<keyword evidence="4" id="KW-0677">Repeat</keyword>
<dbReference type="Pfam" id="PF07647">
    <property type="entry name" value="SAM_2"/>
    <property type="match status" value="1"/>
</dbReference>
<dbReference type="InterPro" id="IPR011989">
    <property type="entry name" value="ARM-like"/>
</dbReference>
<feature type="compositionally biased region" description="Low complexity" evidence="8">
    <location>
        <begin position="93"/>
        <end position="103"/>
    </location>
</feature>
<accession>A0ABY6L938</accession>
<dbReference type="EMBL" id="CP092877">
    <property type="protein sequence ID" value="UYV77661.1"/>
    <property type="molecule type" value="Genomic_DNA"/>
</dbReference>
<keyword evidence="7" id="KW-0520">NAD</keyword>
<evidence type="ECO:0000256" key="1">
    <source>
        <dbReference type="ARBA" id="ARBA00004496"/>
    </source>
</evidence>
<dbReference type="InterPro" id="IPR039184">
    <property type="entry name" value="SARM1"/>
</dbReference>
<dbReference type="CDD" id="cd09501">
    <property type="entry name" value="SAM_SARM1-like_repeat1"/>
    <property type="match status" value="1"/>
</dbReference>
<dbReference type="Gene3D" id="1.10.150.50">
    <property type="entry name" value="Transcription Factor, Ets-1"/>
    <property type="match status" value="1"/>
</dbReference>
<dbReference type="InterPro" id="IPR013761">
    <property type="entry name" value="SAM/pointed_sf"/>
</dbReference>
<dbReference type="PROSITE" id="PS50105">
    <property type="entry name" value="SAM_DOMAIN"/>
    <property type="match status" value="1"/>
</dbReference>
<dbReference type="InterPro" id="IPR016024">
    <property type="entry name" value="ARM-type_fold"/>
</dbReference>
<evidence type="ECO:0000256" key="5">
    <source>
        <dbReference type="ARBA" id="ARBA00022801"/>
    </source>
</evidence>
<name>A0ABY6L938_9ARAC</name>
<evidence type="ECO:0000256" key="4">
    <source>
        <dbReference type="ARBA" id="ARBA00022737"/>
    </source>
</evidence>
<dbReference type="SUPFAM" id="SSF48371">
    <property type="entry name" value="ARM repeat"/>
    <property type="match status" value="1"/>
</dbReference>
<gene>
    <name evidence="10" type="ORF">LAZ67_15001844</name>
</gene>
<evidence type="ECO:0000256" key="7">
    <source>
        <dbReference type="ARBA" id="ARBA00023027"/>
    </source>
</evidence>
<evidence type="ECO:0000256" key="6">
    <source>
        <dbReference type="ARBA" id="ARBA00022859"/>
    </source>
</evidence>
<protein>
    <submittedName>
        <fullName evidence="10">SARM1</fullName>
    </submittedName>
</protein>
<dbReference type="PANTHER" id="PTHR22998:SF1">
    <property type="entry name" value="NAD(+) HYDROLASE SARM1"/>
    <property type="match status" value="1"/>
</dbReference>
<evidence type="ECO:0000256" key="8">
    <source>
        <dbReference type="SAM" id="MobiDB-lite"/>
    </source>
</evidence>
<feature type="region of interest" description="Disordered" evidence="8">
    <location>
        <begin position="40"/>
        <end position="115"/>
    </location>
</feature>
<dbReference type="PANTHER" id="PTHR22998">
    <property type="entry name" value="SARM1"/>
    <property type="match status" value="1"/>
</dbReference>
<dbReference type="InterPro" id="IPR001660">
    <property type="entry name" value="SAM"/>
</dbReference>
<keyword evidence="6" id="KW-0391">Immunity</keyword>
<comment type="subcellular location">
    <subcellularLocation>
        <location evidence="1">Cytoplasm</location>
    </subcellularLocation>
</comment>
<reference evidence="10 11" key="1">
    <citation type="submission" date="2022-01" db="EMBL/GenBank/DDBJ databases">
        <title>A chromosomal length assembly of Cordylochernes scorpioides.</title>
        <authorList>
            <person name="Zeh D."/>
            <person name="Zeh J."/>
        </authorList>
    </citation>
    <scope>NUCLEOTIDE SEQUENCE [LARGE SCALE GENOMIC DNA]</scope>
    <source>
        <strain evidence="10">IN4F17</strain>
        <tissue evidence="10">Whole Body</tissue>
    </source>
</reference>
<keyword evidence="2" id="KW-0963">Cytoplasm</keyword>
<keyword evidence="3" id="KW-0399">Innate immunity</keyword>
<evidence type="ECO:0000256" key="2">
    <source>
        <dbReference type="ARBA" id="ARBA00022490"/>
    </source>
</evidence>
<evidence type="ECO:0000256" key="3">
    <source>
        <dbReference type="ARBA" id="ARBA00022588"/>
    </source>
</evidence>
<feature type="compositionally biased region" description="Low complexity" evidence="8">
    <location>
        <begin position="53"/>
        <end position="65"/>
    </location>
</feature>
<evidence type="ECO:0000313" key="10">
    <source>
        <dbReference type="EMBL" id="UYV77661.1"/>
    </source>
</evidence>
<feature type="domain" description="SAM" evidence="9">
    <location>
        <begin position="622"/>
        <end position="686"/>
    </location>
</feature>
<dbReference type="SMART" id="SM00454">
    <property type="entry name" value="SAM"/>
    <property type="match status" value="2"/>
</dbReference>
<proteinExistence type="predicted"/>
<keyword evidence="11" id="KW-1185">Reference proteome</keyword>
<organism evidence="10 11">
    <name type="scientific">Cordylochernes scorpioides</name>
    <dbReference type="NCBI Taxonomy" id="51811"/>
    <lineage>
        <taxon>Eukaryota</taxon>
        <taxon>Metazoa</taxon>
        <taxon>Ecdysozoa</taxon>
        <taxon>Arthropoda</taxon>
        <taxon>Chelicerata</taxon>
        <taxon>Arachnida</taxon>
        <taxon>Pseudoscorpiones</taxon>
        <taxon>Cheliferoidea</taxon>
        <taxon>Chernetidae</taxon>
        <taxon>Cordylochernes</taxon>
    </lineage>
</organism>
<sequence length="786" mass="86254">MATTGSPRPDKRPLLGKLTKLAGSADSGSPLSPKLTAMKRFHSQEQSEVRNFSRSQSTSSSSSSQVYCRTNSRERLLEEEPTEAITFEEKRTTSAASKKTISSDGKSTEHTMATNTEMKRLQKGDDSYEAKLCANVARERVAENGVSREKTAATRQEQHQLKVGDTVQTHNVNAQATSDKLKDKDFSSEKLAMAKAEENIITSQNILQQRTRNVQSAQNFTLASKGMTVTTGSAQKSAFFNDAPNFSTPINSTVYLAITQGVDDDIKFLTSSDPSKEASGAKERFTNRLSTCVENLETAESLEEASLLMNGMAEMMQKVWNVPNLGQDLVGSMKNVFQEKGGLGLALRHLGSNNPEIQLSSARLLEQILAMAAEGGLRQEELRDVVAGATGCCSKKSVSHARAGTALLERLCQQSEETCSSLIKLGGLEAIMLDCRRDDTETLLHCAKTLVNLALYGGPENQHLMVRQQSLLWLFYLASHNDLIVKYFACLAIAVLGANKELEAPVLKSKNLSLVEKFVEKVDVEEVHALLAQSQGRGWLARLVPALESSLEASQSMAALHFALEALLRPGDTKVFEEIEAVNALRKVASCPNGVASRLAARALHTLGLTVPRALSQQVPLWSEDDVAEWVKQIGFGSFAPAFLGSRVDGDLLLQLDEEMLRHDIGVSNGILRRRFLRELNHLKRRCDYSSCEGSELSQALQSLGVEFPQYTYSLLQRGVRPEWLRFVTEDQLALECGVINSIHRVRILQALRGPLDPSDWSVGTWTVHPAGGRTITFSRQGVGQT</sequence>